<evidence type="ECO:0000313" key="1">
    <source>
        <dbReference type="EMBL" id="KAK8101434.1"/>
    </source>
</evidence>
<name>A0AAW0QQG1_9PEZI</name>
<accession>A0AAW0QQG1</accession>
<dbReference type="EMBL" id="JAQQWP010000009">
    <property type="protein sequence ID" value="KAK8101434.1"/>
    <property type="molecule type" value="Genomic_DNA"/>
</dbReference>
<evidence type="ECO:0000313" key="2">
    <source>
        <dbReference type="Proteomes" id="UP001392437"/>
    </source>
</evidence>
<keyword evidence="2" id="KW-1185">Reference proteome</keyword>
<gene>
    <name evidence="1" type="ORF">PG999_011808</name>
</gene>
<protein>
    <submittedName>
        <fullName evidence="1">Uncharacterized protein</fullName>
    </submittedName>
</protein>
<organism evidence="1 2">
    <name type="scientific">Apiospora kogelbergensis</name>
    <dbReference type="NCBI Taxonomy" id="1337665"/>
    <lineage>
        <taxon>Eukaryota</taxon>
        <taxon>Fungi</taxon>
        <taxon>Dikarya</taxon>
        <taxon>Ascomycota</taxon>
        <taxon>Pezizomycotina</taxon>
        <taxon>Sordariomycetes</taxon>
        <taxon>Xylariomycetidae</taxon>
        <taxon>Amphisphaeriales</taxon>
        <taxon>Apiosporaceae</taxon>
        <taxon>Apiospora</taxon>
    </lineage>
</organism>
<reference evidence="1 2" key="1">
    <citation type="submission" date="2023-01" db="EMBL/GenBank/DDBJ databases">
        <title>Analysis of 21 Apiospora genomes using comparative genomics revels a genus with tremendous synthesis potential of carbohydrate active enzymes and secondary metabolites.</title>
        <authorList>
            <person name="Sorensen T."/>
        </authorList>
    </citation>
    <scope>NUCLEOTIDE SEQUENCE [LARGE SCALE GENOMIC DNA]</scope>
    <source>
        <strain evidence="1 2">CBS 117206</strain>
    </source>
</reference>
<dbReference type="Pfam" id="PF05705">
    <property type="entry name" value="DUF829"/>
    <property type="match status" value="1"/>
</dbReference>
<proteinExistence type="predicted"/>
<comment type="caution">
    <text evidence="1">The sequence shown here is derived from an EMBL/GenBank/DDBJ whole genome shotgun (WGS) entry which is preliminary data.</text>
</comment>
<dbReference type="InterPro" id="IPR008547">
    <property type="entry name" value="DUF829_TMEM53"/>
</dbReference>
<dbReference type="Proteomes" id="UP001392437">
    <property type="component" value="Unassembled WGS sequence"/>
</dbReference>
<sequence>MSPTNCLLPLDEPSQLGNSIYLFEPQNVNTHDTVLQSDIETSSPRLIILCTWPGGATTPRVNKYVTGYRAPCPTAHLLLIRTAFLDISVRTFAVLRAQLQPVREAISRVLGQHHGYSQSPPPRALAATATRFHYMFRRAGHKDVLLHVFPHGGYSRALQLAWSMHEAASTDSSDLLLLSDWLRLVVFDCCPGDATFEKAYNAALLSLPTRFPLHTLGAPLVYGPVALVHGLQSAELMCSLRELRRELNNMAALGRRARRLYLYLRGDVMVAAEDVLAHAQEARERLGCPIQTVGFEKAAQCALVREDCMRYWGAIAEGWSEDGLLQPVRGDERPSLSKL</sequence>
<dbReference type="AlphaFoldDB" id="A0AAW0QQG1"/>